<comment type="subcellular location">
    <subcellularLocation>
        <location evidence="1 6">Membrane</location>
        <topology evidence="1 6">Multi-pass membrane protein</topology>
    </subcellularLocation>
</comment>
<comment type="similarity">
    <text evidence="2 6">Belongs to the drug/metabolite transporter (DMT) superfamily. Plant drug/metabolite exporter (P-DME) (TC 2.A.7.4) family.</text>
</comment>
<feature type="transmembrane region" description="Helical" evidence="6">
    <location>
        <begin position="325"/>
        <end position="358"/>
    </location>
</feature>
<keyword evidence="3 6" id="KW-0812">Transmembrane</keyword>
<proteinExistence type="inferred from homology"/>
<feature type="non-terminal residue" evidence="8">
    <location>
        <position position="393"/>
    </location>
</feature>
<evidence type="ECO:0000256" key="5">
    <source>
        <dbReference type="ARBA" id="ARBA00023136"/>
    </source>
</evidence>
<evidence type="ECO:0000256" key="1">
    <source>
        <dbReference type="ARBA" id="ARBA00004141"/>
    </source>
</evidence>
<dbReference type="AlphaFoldDB" id="A0AAN8V3Q6"/>
<comment type="caution">
    <text evidence="8">The sequence shown here is derived from an EMBL/GenBank/DDBJ whole genome shotgun (WGS) entry which is preliminary data.</text>
</comment>
<evidence type="ECO:0000256" key="4">
    <source>
        <dbReference type="ARBA" id="ARBA00022989"/>
    </source>
</evidence>
<dbReference type="InterPro" id="IPR037185">
    <property type="entry name" value="EmrE-like"/>
</dbReference>
<evidence type="ECO:0000313" key="9">
    <source>
        <dbReference type="Proteomes" id="UP001370490"/>
    </source>
</evidence>
<evidence type="ECO:0000256" key="3">
    <source>
        <dbReference type="ARBA" id="ARBA00022692"/>
    </source>
</evidence>
<dbReference type="Pfam" id="PF00892">
    <property type="entry name" value="EamA"/>
    <property type="match status" value="1"/>
</dbReference>
<protein>
    <recommendedName>
        <fullName evidence="6">WAT1-related protein</fullName>
    </recommendedName>
</protein>
<evidence type="ECO:0000256" key="6">
    <source>
        <dbReference type="RuleBase" id="RU363077"/>
    </source>
</evidence>
<dbReference type="InterPro" id="IPR030184">
    <property type="entry name" value="WAT1-related"/>
</dbReference>
<dbReference type="SUPFAM" id="SSF103481">
    <property type="entry name" value="Multidrug resistance efflux transporter EmrE"/>
    <property type="match status" value="1"/>
</dbReference>
<feature type="domain" description="EamA" evidence="7">
    <location>
        <begin position="224"/>
        <end position="358"/>
    </location>
</feature>
<name>A0AAN8V3Q6_9MAGN</name>
<accession>A0AAN8V3Q6</accession>
<keyword evidence="4 6" id="KW-1133">Transmembrane helix</keyword>
<dbReference type="Proteomes" id="UP001370490">
    <property type="component" value="Unassembled WGS sequence"/>
</dbReference>
<gene>
    <name evidence="8" type="ORF">RJ641_007828</name>
</gene>
<sequence>MGAKKWYGGSQAVLSMLLVQAIATGLQLLSRVILSEGTFIFALMTYRHIIAALCVFPFAFFLERGNAKKINRRVFFWLFLNALTGSKALEMGERFEPPAHNRECYWCMKFWRGLAKEEDVKENKNRVQMAMGFFYYGLHDTTAVYATSLLNTVPILTFVLTTITRVEKLNLHTKAGKIKLLGAMFSFAGALTTILYKGKGFHIGNQKLSDHSKVINLKADWLHGTIFLSCSCCSYATWFLVQLKLSKIYPSKYWTTMMTCVIATVQSAILGFCLNRDLKVWKLDWNLQLITILYSGVFASAATFCLVSWVVSIKGPTYPAMFNPLAVFLVAVLEAIFLGALIRVGTIIGICLIIVGLYSYLWGKNNDPKSLPPAAELSTPVVPESVGPRLSAT</sequence>
<evidence type="ECO:0000313" key="8">
    <source>
        <dbReference type="EMBL" id="KAK6926109.1"/>
    </source>
</evidence>
<reference evidence="8 9" key="1">
    <citation type="submission" date="2023-12" db="EMBL/GenBank/DDBJ databases">
        <title>A high-quality genome assembly for Dillenia turbinata (Dilleniales).</title>
        <authorList>
            <person name="Chanderbali A."/>
        </authorList>
    </citation>
    <scope>NUCLEOTIDE SEQUENCE [LARGE SCALE GENOMIC DNA]</scope>
    <source>
        <strain evidence="8">LSX21</strain>
        <tissue evidence="8">Leaf</tissue>
    </source>
</reference>
<dbReference type="InterPro" id="IPR000620">
    <property type="entry name" value="EamA_dom"/>
</dbReference>
<evidence type="ECO:0000256" key="2">
    <source>
        <dbReference type="ARBA" id="ARBA00007635"/>
    </source>
</evidence>
<keyword evidence="5 6" id="KW-0472">Membrane</keyword>
<feature type="transmembrane region" description="Helical" evidence="6">
    <location>
        <begin position="12"/>
        <end position="33"/>
    </location>
</feature>
<organism evidence="8 9">
    <name type="scientific">Dillenia turbinata</name>
    <dbReference type="NCBI Taxonomy" id="194707"/>
    <lineage>
        <taxon>Eukaryota</taxon>
        <taxon>Viridiplantae</taxon>
        <taxon>Streptophyta</taxon>
        <taxon>Embryophyta</taxon>
        <taxon>Tracheophyta</taxon>
        <taxon>Spermatophyta</taxon>
        <taxon>Magnoliopsida</taxon>
        <taxon>eudicotyledons</taxon>
        <taxon>Gunneridae</taxon>
        <taxon>Pentapetalae</taxon>
        <taxon>Dilleniales</taxon>
        <taxon>Dilleniaceae</taxon>
        <taxon>Dillenia</taxon>
    </lineage>
</organism>
<feature type="transmembrane region" description="Helical" evidence="6">
    <location>
        <begin position="221"/>
        <end position="241"/>
    </location>
</feature>
<feature type="transmembrane region" description="Helical" evidence="6">
    <location>
        <begin position="253"/>
        <end position="272"/>
    </location>
</feature>
<keyword evidence="9" id="KW-1185">Reference proteome</keyword>
<feature type="transmembrane region" description="Helical" evidence="6">
    <location>
        <begin position="178"/>
        <end position="196"/>
    </location>
</feature>
<dbReference type="GO" id="GO:0016020">
    <property type="term" value="C:membrane"/>
    <property type="evidence" value="ECO:0007669"/>
    <property type="project" value="UniProtKB-SubCell"/>
</dbReference>
<feature type="transmembrane region" description="Helical" evidence="6">
    <location>
        <begin position="39"/>
        <end position="62"/>
    </location>
</feature>
<dbReference type="EMBL" id="JBAMMX010000015">
    <property type="protein sequence ID" value="KAK6926109.1"/>
    <property type="molecule type" value="Genomic_DNA"/>
</dbReference>
<evidence type="ECO:0000259" key="7">
    <source>
        <dbReference type="Pfam" id="PF00892"/>
    </source>
</evidence>
<dbReference type="PANTHER" id="PTHR31218">
    <property type="entry name" value="WAT1-RELATED PROTEIN"/>
    <property type="match status" value="1"/>
</dbReference>
<feature type="transmembrane region" description="Helical" evidence="6">
    <location>
        <begin position="143"/>
        <end position="166"/>
    </location>
</feature>
<feature type="transmembrane region" description="Helical" evidence="6">
    <location>
        <begin position="292"/>
        <end position="313"/>
    </location>
</feature>
<dbReference type="GO" id="GO:0022857">
    <property type="term" value="F:transmembrane transporter activity"/>
    <property type="evidence" value="ECO:0007669"/>
    <property type="project" value="InterPro"/>
</dbReference>